<dbReference type="PANTHER" id="PTHR36118:SF1">
    <property type="entry name" value="ION-TRANSLOCATING OXIDOREDUCTASE COMPLEX SUBUNIT G"/>
    <property type="match status" value="1"/>
</dbReference>
<dbReference type="Pfam" id="PF04205">
    <property type="entry name" value="FMN_bind"/>
    <property type="match status" value="1"/>
</dbReference>
<name>A0A285NA65_9AQUI</name>
<evidence type="ECO:0000256" key="2">
    <source>
        <dbReference type="ARBA" id="ARBA00022553"/>
    </source>
</evidence>
<keyword evidence="4" id="KW-0288">FMN</keyword>
<dbReference type="InterPro" id="IPR010209">
    <property type="entry name" value="Ion_transpt_RnfG/RsxG"/>
</dbReference>
<sequence>MHILIFLLIFSFSYGGLLIKPEEAIKKIFPDYSFEKKSFMIDRKTKSLIQKKFRTKLKSSIFRVYLIKKGSEIKAYGLLHSHRVRTKKETILIVMDKNCSVLDIEVIAFYEPPEYIPPEKWIKNLKGKNPETPPVIKKNIPNITGATLSSRAIADATRQAIGICEFYLKERFR</sequence>
<keyword evidence="2" id="KW-0597">Phosphoprotein</keyword>
<evidence type="ECO:0000256" key="5">
    <source>
        <dbReference type="ARBA" id="ARBA00022982"/>
    </source>
</evidence>
<evidence type="ECO:0000256" key="4">
    <source>
        <dbReference type="ARBA" id="ARBA00022643"/>
    </source>
</evidence>
<dbReference type="GO" id="GO:0022900">
    <property type="term" value="P:electron transport chain"/>
    <property type="evidence" value="ECO:0007669"/>
    <property type="project" value="InterPro"/>
</dbReference>
<organism evidence="7 8">
    <name type="scientific">Persephonella hydrogeniphila</name>
    <dbReference type="NCBI Taxonomy" id="198703"/>
    <lineage>
        <taxon>Bacteria</taxon>
        <taxon>Pseudomonadati</taxon>
        <taxon>Aquificota</taxon>
        <taxon>Aquificia</taxon>
        <taxon>Aquificales</taxon>
        <taxon>Hydrogenothermaceae</taxon>
        <taxon>Persephonella</taxon>
    </lineage>
</organism>
<keyword evidence="5" id="KW-0249">Electron transport</keyword>
<dbReference type="InterPro" id="IPR007329">
    <property type="entry name" value="FMN-bd"/>
</dbReference>
<keyword evidence="1" id="KW-0813">Transport</keyword>
<dbReference type="RefSeq" id="WP_180753954.1">
    <property type="nucleotide sequence ID" value="NZ_OBEI01000002.1"/>
</dbReference>
<dbReference type="PANTHER" id="PTHR36118">
    <property type="entry name" value="ION-TRANSLOCATING OXIDOREDUCTASE COMPLEX SUBUNIT G"/>
    <property type="match status" value="1"/>
</dbReference>
<evidence type="ECO:0000313" key="8">
    <source>
        <dbReference type="Proteomes" id="UP000219036"/>
    </source>
</evidence>
<reference evidence="8" key="1">
    <citation type="submission" date="2017-09" db="EMBL/GenBank/DDBJ databases">
        <authorList>
            <person name="Varghese N."/>
            <person name="Submissions S."/>
        </authorList>
    </citation>
    <scope>NUCLEOTIDE SEQUENCE [LARGE SCALE GENOMIC DNA]</scope>
    <source>
        <strain evidence="8">DSM 15103</strain>
    </source>
</reference>
<dbReference type="GO" id="GO:0005886">
    <property type="term" value="C:plasma membrane"/>
    <property type="evidence" value="ECO:0007669"/>
    <property type="project" value="InterPro"/>
</dbReference>
<accession>A0A285NA65</accession>
<evidence type="ECO:0000259" key="6">
    <source>
        <dbReference type="Pfam" id="PF04205"/>
    </source>
</evidence>
<evidence type="ECO:0000313" key="7">
    <source>
        <dbReference type="EMBL" id="SNZ06384.1"/>
    </source>
</evidence>
<dbReference type="AlphaFoldDB" id="A0A285NA65"/>
<gene>
    <name evidence="7" type="ORF">SAMN06265182_0658</name>
</gene>
<evidence type="ECO:0000256" key="3">
    <source>
        <dbReference type="ARBA" id="ARBA00022630"/>
    </source>
</evidence>
<dbReference type="EMBL" id="OBEI01000002">
    <property type="protein sequence ID" value="SNZ06384.1"/>
    <property type="molecule type" value="Genomic_DNA"/>
</dbReference>
<proteinExistence type="predicted"/>
<keyword evidence="8" id="KW-1185">Reference proteome</keyword>
<feature type="domain" description="FMN-binding" evidence="6">
    <location>
        <begin position="90"/>
        <end position="161"/>
    </location>
</feature>
<dbReference type="GO" id="GO:0010181">
    <property type="term" value="F:FMN binding"/>
    <property type="evidence" value="ECO:0007669"/>
    <property type="project" value="InterPro"/>
</dbReference>
<keyword evidence="3" id="KW-0285">Flavoprotein</keyword>
<dbReference type="Proteomes" id="UP000219036">
    <property type="component" value="Unassembled WGS sequence"/>
</dbReference>
<protein>
    <submittedName>
        <fullName evidence="7">FMN-binding domain-containing protein</fullName>
    </submittedName>
</protein>
<dbReference type="GO" id="GO:0009055">
    <property type="term" value="F:electron transfer activity"/>
    <property type="evidence" value="ECO:0007669"/>
    <property type="project" value="InterPro"/>
</dbReference>
<evidence type="ECO:0000256" key="1">
    <source>
        <dbReference type="ARBA" id="ARBA00022448"/>
    </source>
</evidence>